<sequence length="40" mass="4405">MNPTITVITIPARYSITFPETMVNVKGKPDIPKVITVATF</sequence>
<evidence type="ECO:0000313" key="2">
    <source>
        <dbReference type="Proteomes" id="UP000013568"/>
    </source>
</evidence>
<protein>
    <submittedName>
        <fullName evidence="1">Uncharacterized protein</fullName>
    </submittedName>
</protein>
<evidence type="ECO:0000313" key="1">
    <source>
        <dbReference type="EMBL" id="EFW12649.1"/>
    </source>
</evidence>
<keyword evidence="2" id="KW-1185">Reference proteome</keyword>
<name>E9CL72_9GAMM</name>
<organism evidence="1 2">
    <name type="scientific">Serratia symbiotica str. Tucson</name>
    <dbReference type="NCBI Taxonomy" id="914128"/>
    <lineage>
        <taxon>Bacteria</taxon>
        <taxon>Pseudomonadati</taxon>
        <taxon>Pseudomonadota</taxon>
        <taxon>Gammaproteobacteria</taxon>
        <taxon>Enterobacterales</taxon>
        <taxon>Yersiniaceae</taxon>
        <taxon>Serratia</taxon>
        <taxon>Serratia symbiotica</taxon>
    </lineage>
</organism>
<dbReference type="EMBL" id="GL636106">
    <property type="protein sequence ID" value="EFW12649.1"/>
    <property type="molecule type" value="Genomic_DNA"/>
</dbReference>
<dbReference type="Proteomes" id="UP000013568">
    <property type="component" value="Unassembled WGS sequence"/>
</dbReference>
<dbReference type="AlphaFoldDB" id="E9CL72"/>
<dbReference type="HOGENOM" id="CLU_3296413_0_0_6"/>
<proteinExistence type="predicted"/>
<reference evidence="2" key="1">
    <citation type="journal article" date="2011" name="Genome Biol. Evol.">
        <title>Massive genomic decay in Serratia symbiotica, a recently evolved symbiont of aphids.</title>
        <authorList>
            <person name="Burke G.R."/>
            <person name="Moran N.A."/>
        </authorList>
    </citation>
    <scope>NUCLEOTIDE SEQUENCE [LARGE SCALE GENOMIC DNA]</scope>
    <source>
        <strain evidence="2">Tucson</strain>
    </source>
</reference>
<accession>E9CL72</accession>
<gene>
    <name evidence="1" type="ORF">SSYM_0966</name>
</gene>